<reference evidence="1 2" key="1">
    <citation type="submission" date="2023-11" db="EMBL/GenBank/DDBJ databases">
        <authorList>
            <person name="Okamura Y."/>
        </authorList>
    </citation>
    <scope>NUCLEOTIDE SEQUENCE [LARGE SCALE GENOMIC DNA]</scope>
</reference>
<organism evidence="1 2">
    <name type="scientific">Leptosia nina</name>
    <dbReference type="NCBI Taxonomy" id="320188"/>
    <lineage>
        <taxon>Eukaryota</taxon>
        <taxon>Metazoa</taxon>
        <taxon>Ecdysozoa</taxon>
        <taxon>Arthropoda</taxon>
        <taxon>Hexapoda</taxon>
        <taxon>Insecta</taxon>
        <taxon>Pterygota</taxon>
        <taxon>Neoptera</taxon>
        <taxon>Endopterygota</taxon>
        <taxon>Lepidoptera</taxon>
        <taxon>Glossata</taxon>
        <taxon>Ditrysia</taxon>
        <taxon>Papilionoidea</taxon>
        <taxon>Pieridae</taxon>
        <taxon>Pierinae</taxon>
        <taxon>Leptosia</taxon>
    </lineage>
</organism>
<evidence type="ECO:0000313" key="2">
    <source>
        <dbReference type="Proteomes" id="UP001497472"/>
    </source>
</evidence>
<proteinExistence type="predicted"/>
<dbReference type="Proteomes" id="UP001497472">
    <property type="component" value="Unassembled WGS sequence"/>
</dbReference>
<sequence>MVGQRIGRYLALRRRIVRSDCLVSMADGGSRMTLSKRSFMETQCAVVTTSSIFAHWLPTDHDDDEIQVGGILAVDGASARRNGSRTCEISCGCEVVAA</sequence>
<keyword evidence="2" id="KW-1185">Reference proteome</keyword>
<gene>
    <name evidence="1" type="ORF">LNINA_LOCUS5</name>
</gene>
<name>A0AAV1IS62_9NEOP</name>
<comment type="caution">
    <text evidence="1">The sequence shown here is derived from an EMBL/GenBank/DDBJ whole genome shotgun (WGS) entry which is preliminary data.</text>
</comment>
<dbReference type="AlphaFoldDB" id="A0AAV1IS62"/>
<evidence type="ECO:0000313" key="1">
    <source>
        <dbReference type="EMBL" id="CAK1539909.1"/>
    </source>
</evidence>
<dbReference type="EMBL" id="CAVLEF010000001">
    <property type="protein sequence ID" value="CAK1539909.1"/>
    <property type="molecule type" value="Genomic_DNA"/>
</dbReference>
<protein>
    <submittedName>
        <fullName evidence="1">Uncharacterized protein</fullName>
    </submittedName>
</protein>
<accession>A0AAV1IS62</accession>